<dbReference type="InterPro" id="IPR038731">
    <property type="entry name" value="RgtA/B/C-like"/>
</dbReference>
<evidence type="ECO:0000256" key="6">
    <source>
        <dbReference type="ARBA" id="ARBA00022989"/>
    </source>
</evidence>
<organism evidence="10 11">
    <name type="scientific">Tunturiibacter gelidiferens</name>
    <dbReference type="NCBI Taxonomy" id="3069689"/>
    <lineage>
        <taxon>Bacteria</taxon>
        <taxon>Pseudomonadati</taxon>
        <taxon>Acidobacteriota</taxon>
        <taxon>Terriglobia</taxon>
        <taxon>Terriglobales</taxon>
        <taxon>Acidobacteriaceae</taxon>
        <taxon>Tunturiibacter</taxon>
    </lineage>
</organism>
<feature type="transmembrane region" description="Helical" evidence="8">
    <location>
        <begin position="315"/>
        <end position="335"/>
    </location>
</feature>
<dbReference type="EMBL" id="JACHEB010000004">
    <property type="protein sequence ID" value="MBB5328429.1"/>
    <property type="molecule type" value="Genomic_DNA"/>
</dbReference>
<gene>
    <name evidence="10" type="ORF">HDF14_002039</name>
</gene>
<evidence type="ECO:0000313" key="11">
    <source>
        <dbReference type="Proteomes" id="UP000535182"/>
    </source>
</evidence>
<evidence type="ECO:0000256" key="2">
    <source>
        <dbReference type="ARBA" id="ARBA00022475"/>
    </source>
</evidence>
<feature type="transmembrane region" description="Helical" evidence="8">
    <location>
        <begin position="142"/>
        <end position="161"/>
    </location>
</feature>
<evidence type="ECO:0000256" key="5">
    <source>
        <dbReference type="ARBA" id="ARBA00022692"/>
    </source>
</evidence>
<keyword evidence="4" id="KW-0808">Transferase</keyword>
<sequence>MQPHRSIDEDRQPFENIPLWMLYPLFFVAVYLSHFRLLRLPYFWDEGGYYIPAAWDFFRTGTLIPQSTVTNAHPPLPSILLAGWWHLSGYVVSGTRTLVCMVAAAALLGVYKIARDLTNSAVAAVTVVLTALYPIWFAQSTLAHADIFAAAFTLWGLGFYFDRADAADPRSKPTLNPLFAALMFSLAALSKETAIVTPVALALWEAILFTKSRSEPLSRKLHSSWIVALLAPIVPLVGWYAYHYHRTGFVFGNPEFLRYNATANLDAYRILLCLWHRLLHLFAHMNMFAPVVCMVAAAFIPVADLNKRPPIPRQALYAIGVILLANWIAFSILGGALLTRYLLPMYPLILLVCVNTWRRRIPQRWLVIAMLSAAAFLSAIWINPPYAFAPEDNLTYRDFVVLHQQAVRFIDLHYPEAIVLTAWPAVSELNRPELGYTNRPIKTTPILNFSLEQIQRAAADPGSYDVALIFSTKWAPLAKQINLGRQNESADTKYFDFHRDLSPSEVATLLHGEVIWEAHRKGEWAAVLHFPRIVEATLLLPQRPGDSYMEGKIHPLQLKTALGR</sequence>
<evidence type="ECO:0000313" key="10">
    <source>
        <dbReference type="EMBL" id="MBB5328429.1"/>
    </source>
</evidence>
<dbReference type="AlphaFoldDB" id="A0A9X0QDU8"/>
<dbReference type="GO" id="GO:0005886">
    <property type="term" value="C:plasma membrane"/>
    <property type="evidence" value="ECO:0007669"/>
    <property type="project" value="UniProtKB-SubCell"/>
</dbReference>
<evidence type="ECO:0000259" key="9">
    <source>
        <dbReference type="Pfam" id="PF13231"/>
    </source>
</evidence>
<proteinExistence type="predicted"/>
<dbReference type="PANTHER" id="PTHR33908:SF11">
    <property type="entry name" value="MEMBRANE PROTEIN"/>
    <property type="match status" value="1"/>
</dbReference>
<evidence type="ECO:0000256" key="1">
    <source>
        <dbReference type="ARBA" id="ARBA00004651"/>
    </source>
</evidence>
<feature type="transmembrane region" description="Helical" evidence="8">
    <location>
        <begin position="365"/>
        <end position="382"/>
    </location>
</feature>
<feature type="transmembrane region" description="Helical" evidence="8">
    <location>
        <begin position="224"/>
        <end position="242"/>
    </location>
</feature>
<dbReference type="GO" id="GO:0016763">
    <property type="term" value="F:pentosyltransferase activity"/>
    <property type="evidence" value="ECO:0007669"/>
    <property type="project" value="TreeGrafter"/>
</dbReference>
<dbReference type="Pfam" id="PF13231">
    <property type="entry name" value="PMT_2"/>
    <property type="match status" value="1"/>
</dbReference>
<keyword evidence="5 8" id="KW-0812">Transmembrane</keyword>
<accession>A0A9X0QDU8</accession>
<feature type="domain" description="Glycosyltransferase RgtA/B/C/D-like" evidence="9">
    <location>
        <begin position="73"/>
        <end position="239"/>
    </location>
</feature>
<name>A0A9X0QDU8_9BACT</name>
<dbReference type="GO" id="GO:0009103">
    <property type="term" value="P:lipopolysaccharide biosynthetic process"/>
    <property type="evidence" value="ECO:0007669"/>
    <property type="project" value="UniProtKB-ARBA"/>
</dbReference>
<evidence type="ECO:0000256" key="4">
    <source>
        <dbReference type="ARBA" id="ARBA00022679"/>
    </source>
</evidence>
<dbReference type="Proteomes" id="UP000535182">
    <property type="component" value="Unassembled WGS sequence"/>
</dbReference>
<protein>
    <submittedName>
        <fullName evidence="10">4-amino-4-deoxy-L-arabinose transferase-like glycosyltransferase</fullName>
    </submittedName>
</protein>
<keyword evidence="11" id="KW-1185">Reference proteome</keyword>
<dbReference type="PANTHER" id="PTHR33908">
    <property type="entry name" value="MANNOSYLTRANSFERASE YKCB-RELATED"/>
    <property type="match status" value="1"/>
</dbReference>
<reference evidence="10 11" key="1">
    <citation type="submission" date="2020-08" db="EMBL/GenBank/DDBJ databases">
        <title>Genomic Encyclopedia of Type Strains, Phase IV (KMG-V): Genome sequencing to study the core and pangenomes of soil and plant-associated prokaryotes.</title>
        <authorList>
            <person name="Whitman W."/>
        </authorList>
    </citation>
    <scope>NUCLEOTIDE SEQUENCE [LARGE SCALE GENOMIC DNA]</scope>
    <source>
        <strain evidence="10 11">X5P2</strain>
    </source>
</reference>
<dbReference type="RefSeq" id="WP_313899535.1">
    <property type="nucleotide sequence ID" value="NZ_JACHEB010000004.1"/>
</dbReference>
<evidence type="ECO:0000256" key="8">
    <source>
        <dbReference type="SAM" id="Phobius"/>
    </source>
</evidence>
<dbReference type="InterPro" id="IPR050297">
    <property type="entry name" value="LipidA_mod_glycosyltrf_83"/>
</dbReference>
<evidence type="ECO:0000256" key="7">
    <source>
        <dbReference type="ARBA" id="ARBA00023136"/>
    </source>
</evidence>
<feature type="transmembrane region" description="Helical" evidence="8">
    <location>
        <begin position="341"/>
        <end position="358"/>
    </location>
</feature>
<keyword evidence="7 8" id="KW-0472">Membrane</keyword>
<feature type="transmembrane region" description="Helical" evidence="8">
    <location>
        <begin position="84"/>
        <end position="110"/>
    </location>
</feature>
<feature type="transmembrane region" description="Helical" evidence="8">
    <location>
        <begin position="281"/>
        <end position="303"/>
    </location>
</feature>
<feature type="transmembrane region" description="Helical" evidence="8">
    <location>
        <begin position="117"/>
        <end position="136"/>
    </location>
</feature>
<evidence type="ECO:0000256" key="3">
    <source>
        <dbReference type="ARBA" id="ARBA00022676"/>
    </source>
</evidence>
<comment type="caution">
    <text evidence="10">The sequence shown here is derived from an EMBL/GenBank/DDBJ whole genome shotgun (WGS) entry which is preliminary data.</text>
</comment>
<keyword evidence="2" id="KW-1003">Cell membrane</keyword>
<keyword evidence="6 8" id="KW-1133">Transmembrane helix</keyword>
<comment type="subcellular location">
    <subcellularLocation>
        <location evidence="1">Cell membrane</location>
        <topology evidence="1">Multi-pass membrane protein</topology>
    </subcellularLocation>
</comment>
<feature type="transmembrane region" description="Helical" evidence="8">
    <location>
        <begin position="20"/>
        <end position="38"/>
    </location>
</feature>
<keyword evidence="3" id="KW-0328">Glycosyltransferase</keyword>